<protein>
    <submittedName>
        <fullName evidence="1">Uncharacterized protein</fullName>
    </submittedName>
</protein>
<comment type="caution">
    <text evidence="1">The sequence shown here is derived from an EMBL/GenBank/DDBJ whole genome shotgun (WGS) entry which is preliminary data.</text>
</comment>
<organism evidence="1 2">
    <name type="scientific">Methylocella tundrae</name>
    <dbReference type="NCBI Taxonomy" id="227605"/>
    <lineage>
        <taxon>Bacteria</taxon>
        <taxon>Pseudomonadati</taxon>
        <taxon>Pseudomonadota</taxon>
        <taxon>Alphaproteobacteria</taxon>
        <taxon>Hyphomicrobiales</taxon>
        <taxon>Beijerinckiaceae</taxon>
        <taxon>Methylocella</taxon>
    </lineage>
</organism>
<dbReference type="Proteomes" id="UP000485880">
    <property type="component" value="Unassembled WGS sequence"/>
</dbReference>
<gene>
    <name evidence="1" type="ORF">MPC4_50033</name>
</gene>
<dbReference type="AlphaFoldDB" id="A0A8B6MB13"/>
<keyword evidence="2" id="KW-1185">Reference proteome</keyword>
<evidence type="ECO:0000313" key="1">
    <source>
        <dbReference type="EMBL" id="VTZ51725.1"/>
    </source>
</evidence>
<proteinExistence type="predicted"/>
<evidence type="ECO:0000313" key="2">
    <source>
        <dbReference type="Proteomes" id="UP000485880"/>
    </source>
</evidence>
<accession>A0A8B6MB13</accession>
<dbReference type="EMBL" id="CABFMQ020000109">
    <property type="protein sequence ID" value="VTZ51725.1"/>
    <property type="molecule type" value="Genomic_DNA"/>
</dbReference>
<reference evidence="1 2" key="1">
    <citation type="submission" date="2019-05" db="EMBL/GenBank/DDBJ databases">
        <authorList>
            <person name="Farhan Ul Haque M."/>
        </authorList>
    </citation>
    <scope>NUCLEOTIDE SEQUENCE [LARGE SCALE GENOMIC DNA]</scope>
    <source>
        <strain evidence="1">2</strain>
    </source>
</reference>
<name>A0A8B6MB13_METTU</name>
<sequence length="69" mass="7712">MVDVLEHFLPTSNRTHFMHAVLIRGASDRTQAGIEPITRSLRKSSTVVLRSAACRFRPFLEPAKSAYVA</sequence>